<protein>
    <submittedName>
        <fullName evidence="2">Recombinase</fullName>
    </submittedName>
</protein>
<dbReference type="RefSeq" id="WP_081176337.1">
    <property type="nucleotide sequence ID" value="NZ_MSPX01000009.1"/>
</dbReference>
<accession>A0ABX3PDC8</accession>
<dbReference type="Gene3D" id="3.30.2310.20">
    <property type="entry name" value="RelE-like"/>
    <property type="match status" value="1"/>
</dbReference>
<sequence>MNRPVLFSPEAITDLSDFLDYLVPLAGEAIARRTADRLINHCREFYLFPERGQAYDDIRPGLRIVGYRRRASIAFVVMTDRIMILRIFIGGRQIRLDGL</sequence>
<name>A0ABX3PDC8_9HYPH</name>
<dbReference type="Proteomes" id="UP000192652">
    <property type="component" value="Unassembled WGS sequence"/>
</dbReference>
<gene>
    <name evidence="2" type="ORF">BTR14_11980</name>
</gene>
<dbReference type="InterPro" id="IPR035093">
    <property type="entry name" value="RelE/ParE_toxin_dom_sf"/>
</dbReference>
<dbReference type="Pfam" id="PF05016">
    <property type="entry name" value="ParE_toxin"/>
    <property type="match status" value="1"/>
</dbReference>
<proteinExistence type="predicted"/>
<evidence type="ECO:0000256" key="1">
    <source>
        <dbReference type="ARBA" id="ARBA00022649"/>
    </source>
</evidence>
<dbReference type="InterPro" id="IPR007712">
    <property type="entry name" value="RelE/ParE_toxin"/>
</dbReference>
<keyword evidence="1" id="KW-1277">Toxin-antitoxin system</keyword>
<keyword evidence="3" id="KW-1185">Reference proteome</keyword>
<comment type="caution">
    <text evidence="2">The sequence shown here is derived from an EMBL/GenBank/DDBJ whole genome shotgun (WGS) entry which is preliminary data.</text>
</comment>
<reference evidence="2 3" key="1">
    <citation type="journal article" date="2017" name="Antonie Van Leeuwenhoek">
        <title>Rhizobium rhizosphaerae sp. nov., a novel species isolated from rice rhizosphere.</title>
        <authorList>
            <person name="Zhao J.J."/>
            <person name="Zhang J."/>
            <person name="Zhang R.J."/>
            <person name="Zhang C.W."/>
            <person name="Yin H.Q."/>
            <person name="Zhang X.X."/>
        </authorList>
    </citation>
    <scope>NUCLEOTIDE SEQUENCE [LARGE SCALE GENOMIC DNA]</scope>
    <source>
        <strain evidence="2 3">RD15</strain>
    </source>
</reference>
<evidence type="ECO:0000313" key="3">
    <source>
        <dbReference type="Proteomes" id="UP000192652"/>
    </source>
</evidence>
<evidence type="ECO:0000313" key="2">
    <source>
        <dbReference type="EMBL" id="OQP86106.1"/>
    </source>
</evidence>
<dbReference type="EMBL" id="MSPX01000009">
    <property type="protein sequence ID" value="OQP86106.1"/>
    <property type="molecule type" value="Genomic_DNA"/>
</dbReference>
<organism evidence="2 3">
    <name type="scientific">Xaviernesmea rhizosphaerae</name>
    <dbReference type="NCBI Taxonomy" id="1672749"/>
    <lineage>
        <taxon>Bacteria</taxon>
        <taxon>Pseudomonadati</taxon>
        <taxon>Pseudomonadota</taxon>
        <taxon>Alphaproteobacteria</taxon>
        <taxon>Hyphomicrobiales</taxon>
        <taxon>Rhizobiaceae</taxon>
        <taxon>Rhizobium/Agrobacterium group</taxon>
        <taxon>Xaviernesmea</taxon>
    </lineage>
</organism>